<dbReference type="GO" id="GO:0016787">
    <property type="term" value="F:hydrolase activity"/>
    <property type="evidence" value="ECO:0007669"/>
    <property type="project" value="UniProtKB-KW"/>
</dbReference>
<name>A0A4R0XT37_9MOLU</name>
<organism evidence="4 5">
    <name type="scientific">Mycoplasma todarodis</name>
    <dbReference type="NCBI Taxonomy" id="1937191"/>
    <lineage>
        <taxon>Bacteria</taxon>
        <taxon>Bacillati</taxon>
        <taxon>Mycoplasmatota</taxon>
        <taxon>Mollicutes</taxon>
        <taxon>Mycoplasmataceae</taxon>
        <taxon>Mycoplasma</taxon>
    </lineage>
</organism>
<dbReference type="InterPro" id="IPR020084">
    <property type="entry name" value="NUDIX_hydrolase_CS"/>
</dbReference>
<dbReference type="EMBL" id="PSZP01000022">
    <property type="protein sequence ID" value="TCG10779.1"/>
    <property type="molecule type" value="Genomic_DNA"/>
</dbReference>
<dbReference type="AlphaFoldDB" id="A0A4R0XT37"/>
<dbReference type="InterPro" id="IPR000086">
    <property type="entry name" value="NUDIX_hydrolase_dom"/>
</dbReference>
<proteinExistence type="predicted"/>
<protein>
    <recommendedName>
        <fullName evidence="3">Nudix hydrolase domain-containing protein</fullName>
    </recommendedName>
</protein>
<dbReference type="Gene3D" id="3.90.79.10">
    <property type="entry name" value="Nucleoside Triphosphate Pyrophosphohydrolase"/>
    <property type="match status" value="1"/>
</dbReference>
<comment type="caution">
    <text evidence="4">The sequence shown here is derived from an EMBL/GenBank/DDBJ whole genome shotgun (WGS) entry which is preliminary data.</text>
</comment>
<dbReference type="PANTHER" id="PTHR43046">
    <property type="entry name" value="GDP-MANNOSE MANNOSYL HYDROLASE"/>
    <property type="match status" value="1"/>
</dbReference>
<feature type="domain" description="Nudix hydrolase" evidence="3">
    <location>
        <begin position="21"/>
        <end position="151"/>
    </location>
</feature>
<sequence length="162" mass="18757">MQNTKDYVMDIRKKLNTHDEIMVPSAAIIPFKDSKIMLQLRSDSNQWGLIGGGINYGELITNTAIRELKEETNLDAINYDLLGIYSQFNIEYANQDKVNAFTVAFVCEVTNEKESKFNDGETLDVKWFTIEEIRKLNLWHEKVLEISEDAFEFLNNKKVVVK</sequence>
<evidence type="ECO:0000313" key="4">
    <source>
        <dbReference type="EMBL" id="TCG10779.1"/>
    </source>
</evidence>
<evidence type="ECO:0000259" key="3">
    <source>
        <dbReference type="PROSITE" id="PS51462"/>
    </source>
</evidence>
<reference evidence="4 5" key="1">
    <citation type="submission" date="2018-02" db="EMBL/GenBank/DDBJ databases">
        <title>Mycoplasma marinum and Mycoplasma todarodis sp. nov., moderately halophilic and psychrotolerant mycoplasmas isolated from cephalopods.</title>
        <authorList>
            <person name="Viver T."/>
        </authorList>
    </citation>
    <scope>NUCLEOTIDE SEQUENCE [LARGE SCALE GENOMIC DNA]</scope>
    <source>
        <strain evidence="4 5">5H</strain>
    </source>
</reference>
<keyword evidence="5" id="KW-1185">Reference proteome</keyword>
<dbReference type="Proteomes" id="UP000291072">
    <property type="component" value="Unassembled WGS sequence"/>
</dbReference>
<dbReference type="PROSITE" id="PS51462">
    <property type="entry name" value="NUDIX"/>
    <property type="match status" value="1"/>
</dbReference>
<accession>A0A4R0XT37</accession>
<dbReference type="OrthoDB" id="9816289at2"/>
<dbReference type="PANTHER" id="PTHR43046:SF2">
    <property type="entry name" value="8-OXO-DGTP DIPHOSPHATASE-RELATED"/>
    <property type="match status" value="1"/>
</dbReference>
<dbReference type="Pfam" id="PF00293">
    <property type="entry name" value="NUDIX"/>
    <property type="match status" value="1"/>
</dbReference>
<dbReference type="SUPFAM" id="SSF55811">
    <property type="entry name" value="Nudix"/>
    <property type="match status" value="1"/>
</dbReference>
<dbReference type="PROSITE" id="PS00893">
    <property type="entry name" value="NUDIX_BOX"/>
    <property type="match status" value="1"/>
</dbReference>
<dbReference type="InterPro" id="IPR015797">
    <property type="entry name" value="NUDIX_hydrolase-like_dom_sf"/>
</dbReference>
<keyword evidence="2" id="KW-0378">Hydrolase</keyword>
<evidence type="ECO:0000313" key="5">
    <source>
        <dbReference type="Proteomes" id="UP000291072"/>
    </source>
</evidence>
<evidence type="ECO:0000256" key="1">
    <source>
        <dbReference type="ARBA" id="ARBA00001946"/>
    </source>
</evidence>
<comment type="cofactor">
    <cofactor evidence="1">
        <name>Mg(2+)</name>
        <dbReference type="ChEBI" id="CHEBI:18420"/>
    </cofactor>
</comment>
<evidence type="ECO:0000256" key="2">
    <source>
        <dbReference type="ARBA" id="ARBA00022801"/>
    </source>
</evidence>
<dbReference type="RefSeq" id="WP_131613585.1">
    <property type="nucleotide sequence ID" value="NZ_PSZP01000022.1"/>
</dbReference>
<gene>
    <name evidence="4" type="ORF">C4B25_03080</name>
</gene>